<comment type="caution">
    <text evidence="3">The sequence shown here is derived from an EMBL/GenBank/DDBJ whole genome shotgun (WGS) entry which is preliminary data.</text>
</comment>
<dbReference type="AlphaFoldDB" id="A0A9P8UZB9"/>
<organism evidence="3 4">
    <name type="scientific">Truncatella angustata</name>
    <dbReference type="NCBI Taxonomy" id="152316"/>
    <lineage>
        <taxon>Eukaryota</taxon>
        <taxon>Fungi</taxon>
        <taxon>Dikarya</taxon>
        <taxon>Ascomycota</taxon>
        <taxon>Pezizomycotina</taxon>
        <taxon>Sordariomycetes</taxon>
        <taxon>Xylariomycetidae</taxon>
        <taxon>Amphisphaeriales</taxon>
        <taxon>Sporocadaceae</taxon>
        <taxon>Truncatella</taxon>
    </lineage>
</organism>
<keyword evidence="1" id="KW-0175">Coiled coil</keyword>
<feature type="domain" description="DUF7580" evidence="2">
    <location>
        <begin position="190"/>
        <end position="554"/>
    </location>
</feature>
<dbReference type="OrthoDB" id="5331891at2759"/>
<dbReference type="InterPro" id="IPR056002">
    <property type="entry name" value="DUF7580"/>
</dbReference>
<keyword evidence="4" id="KW-1185">Reference proteome</keyword>
<dbReference type="GeneID" id="70138312"/>
<dbReference type="PANTHER" id="PTHR35186">
    <property type="entry name" value="ANK_REP_REGION DOMAIN-CONTAINING PROTEIN"/>
    <property type="match status" value="1"/>
</dbReference>
<gene>
    <name evidence="3" type="ORF">BKA67DRAFT_76623</name>
</gene>
<proteinExistence type="predicted"/>
<feature type="coiled-coil region" evidence="1">
    <location>
        <begin position="143"/>
        <end position="173"/>
    </location>
</feature>
<name>A0A9P8UZB9_9PEZI</name>
<evidence type="ECO:0000313" key="3">
    <source>
        <dbReference type="EMBL" id="KAH6661153.1"/>
    </source>
</evidence>
<protein>
    <recommendedName>
        <fullName evidence="2">DUF7580 domain-containing protein</fullName>
    </recommendedName>
</protein>
<evidence type="ECO:0000313" key="4">
    <source>
        <dbReference type="Proteomes" id="UP000758603"/>
    </source>
</evidence>
<sequence>MAELALAVVPICLVAIKGINTVRKRLKTFYRYGREIKRLRKRFSAQTDIFFDECQLLLQEILDRKDAEAMVEDVNDERWTSATLEEGFRTYLRRKYRSYGETMCEIRDHIASLNDSLNNGDERDLQILSSENLRQAFDMMVNKSKYETSLSDLKEAISDLKRIRKTAGKLQNLPERVCGKRPRDLPISYRRVAQNSKSFYDALQAFWSCLRPHHVSHEVRLLLESRTEDSLRIVVMYCTSSGKQPRDNLLELIVHSRSLHLLHVSIPSGISSGRVTCSEERPKKTRRVRFVGECSDLARHGEEAGTASTTLTSATEPHVSEEVGLNLCSTRDMCTQICSQAHHIGYFDAPDHIRHQLSPVHDRGECIVKNMLSEPAQLDRIFELPVERAISVPQQVSIALRLARSVLRLHSTPWLQPLWTLRDLSYFQTDECLATSLETLHITNELLHQRLDSVMTDANVLVQAQRECGIRNLTMHSLGVALLQIGQWNSLKPDDIADVRRIADLAGHDSRLGPRYQKIAQRCMDCDFGFGKDLAQPELQNAVYRDVVCELESLVRTLEG</sequence>
<dbReference type="EMBL" id="JAGPXC010000001">
    <property type="protein sequence ID" value="KAH6661153.1"/>
    <property type="molecule type" value="Genomic_DNA"/>
</dbReference>
<dbReference type="Pfam" id="PF24476">
    <property type="entry name" value="DUF7580"/>
    <property type="match status" value="1"/>
</dbReference>
<evidence type="ECO:0000256" key="1">
    <source>
        <dbReference type="SAM" id="Coils"/>
    </source>
</evidence>
<dbReference type="PANTHER" id="PTHR35186:SF4">
    <property type="entry name" value="PRION-INHIBITION AND PROPAGATION HELO DOMAIN-CONTAINING PROTEIN"/>
    <property type="match status" value="1"/>
</dbReference>
<reference evidence="3" key="1">
    <citation type="journal article" date="2021" name="Nat. Commun.">
        <title>Genetic determinants of endophytism in the Arabidopsis root mycobiome.</title>
        <authorList>
            <person name="Mesny F."/>
            <person name="Miyauchi S."/>
            <person name="Thiergart T."/>
            <person name="Pickel B."/>
            <person name="Atanasova L."/>
            <person name="Karlsson M."/>
            <person name="Huettel B."/>
            <person name="Barry K.W."/>
            <person name="Haridas S."/>
            <person name="Chen C."/>
            <person name="Bauer D."/>
            <person name="Andreopoulos W."/>
            <person name="Pangilinan J."/>
            <person name="LaButti K."/>
            <person name="Riley R."/>
            <person name="Lipzen A."/>
            <person name="Clum A."/>
            <person name="Drula E."/>
            <person name="Henrissat B."/>
            <person name="Kohler A."/>
            <person name="Grigoriev I.V."/>
            <person name="Martin F.M."/>
            <person name="Hacquard S."/>
        </authorList>
    </citation>
    <scope>NUCLEOTIDE SEQUENCE</scope>
    <source>
        <strain evidence="3">MPI-SDFR-AT-0073</strain>
    </source>
</reference>
<evidence type="ECO:0000259" key="2">
    <source>
        <dbReference type="Pfam" id="PF24476"/>
    </source>
</evidence>
<dbReference type="RefSeq" id="XP_045965284.1">
    <property type="nucleotide sequence ID" value="XM_046109421.1"/>
</dbReference>
<dbReference type="Proteomes" id="UP000758603">
    <property type="component" value="Unassembled WGS sequence"/>
</dbReference>
<accession>A0A9P8UZB9</accession>